<reference evidence="2" key="1">
    <citation type="submission" date="2022-07" db="EMBL/GenBank/DDBJ databases">
        <title>Genome Sequence of Physisporinus lineatus.</title>
        <authorList>
            <person name="Buettner E."/>
        </authorList>
    </citation>
    <scope>NUCLEOTIDE SEQUENCE</scope>
    <source>
        <strain evidence="2">VT162</strain>
    </source>
</reference>
<evidence type="ECO:0000256" key="1">
    <source>
        <dbReference type="SAM" id="MobiDB-lite"/>
    </source>
</evidence>
<protein>
    <submittedName>
        <fullName evidence="2">Uncharacterized protein</fullName>
    </submittedName>
</protein>
<dbReference type="EMBL" id="JANAWD010000999">
    <property type="protein sequence ID" value="KAJ3474708.1"/>
    <property type="molecule type" value="Genomic_DNA"/>
</dbReference>
<dbReference type="AlphaFoldDB" id="A0AAD5YA03"/>
<gene>
    <name evidence="2" type="ORF">NLI96_g12305</name>
</gene>
<organism evidence="2 3">
    <name type="scientific">Meripilus lineatus</name>
    <dbReference type="NCBI Taxonomy" id="2056292"/>
    <lineage>
        <taxon>Eukaryota</taxon>
        <taxon>Fungi</taxon>
        <taxon>Dikarya</taxon>
        <taxon>Basidiomycota</taxon>
        <taxon>Agaricomycotina</taxon>
        <taxon>Agaricomycetes</taxon>
        <taxon>Polyporales</taxon>
        <taxon>Meripilaceae</taxon>
        <taxon>Meripilus</taxon>
    </lineage>
</organism>
<comment type="caution">
    <text evidence="2">The sequence shown here is derived from an EMBL/GenBank/DDBJ whole genome shotgun (WGS) entry which is preliminary data.</text>
</comment>
<accession>A0AAD5YA03</accession>
<keyword evidence="3" id="KW-1185">Reference proteome</keyword>
<evidence type="ECO:0000313" key="3">
    <source>
        <dbReference type="Proteomes" id="UP001212997"/>
    </source>
</evidence>
<dbReference type="Proteomes" id="UP001212997">
    <property type="component" value="Unassembled WGS sequence"/>
</dbReference>
<sequence>MLQTRGEGEGASSGKERNVENTRVLQPLLKPILALVAHLPKIDQVFIRLYSKPVKNPDMRSKRRFKSLKEGIDTRSRYPRFGVTSAELPLGEAWGRRRSKNVILCDDLASRGLGGNKLNDGRDGLRDG</sequence>
<name>A0AAD5YA03_9APHY</name>
<proteinExistence type="predicted"/>
<feature type="region of interest" description="Disordered" evidence="1">
    <location>
        <begin position="1"/>
        <end position="21"/>
    </location>
</feature>
<evidence type="ECO:0000313" key="2">
    <source>
        <dbReference type="EMBL" id="KAJ3474708.1"/>
    </source>
</evidence>